<reference evidence="10" key="1">
    <citation type="journal article" date="2014" name="Int. J. Syst. Evol. Microbiol.">
        <title>Complete genome sequence of Corynebacterium casei LMG S-19264T (=DSM 44701T), isolated from a smear-ripened cheese.</title>
        <authorList>
            <consortium name="US DOE Joint Genome Institute (JGI-PGF)"/>
            <person name="Walter F."/>
            <person name="Albersmeier A."/>
            <person name="Kalinowski J."/>
            <person name="Ruckert C."/>
        </authorList>
    </citation>
    <scope>NUCLEOTIDE SEQUENCE</scope>
    <source>
        <strain evidence="10">CCM 7905</strain>
    </source>
</reference>
<dbReference type="InterPro" id="IPR011527">
    <property type="entry name" value="ABC1_TM_dom"/>
</dbReference>
<feature type="domain" description="ABC transporter" evidence="8">
    <location>
        <begin position="347"/>
        <end position="579"/>
    </location>
</feature>
<organism evidence="10 11">
    <name type="scientific">Rhodococcoides trifolii</name>
    <dbReference type="NCBI Taxonomy" id="908250"/>
    <lineage>
        <taxon>Bacteria</taxon>
        <taxon>Bacillati</taxon>
        <taxon>Actinomycetota</taxon>
        <taxon>Actinomycetes</taxon>
        <taxon>Mycobacteriales</taxon>
        <taxon>Nocardiaceae</taxon>
        <taxon>Rhodococcoides</taxon>
    </lineage>
</organism>
<dbReference type="InterPro" id="IPR003439">
    <property type="entry name" value="ABC_transporter-like_ATP-bd"/>
</dbReference>
<evidence type="ECO:0000256" key="7">
    <source>
        <dbReference type="SAM" id="Phobius"/>
    </source>
</evidence>
<accession>A0A917D094</accession>
<dbReference type="InterPro" id="IPR017871">
    <property type="entry name" value="ABC_transporter-like_CS"/>
</dbReference>
<dbReference type="PROSITE" id="PS50893">
    <property type="entry name" value="ABC_TRANSPORTER_2"/>
    <property type="match status" value="1"/>
</dbReference>
<evidence type="ECO:0000256" key="3">
    <source>
        <dbReference type="ARBA" id="ARBA00022741"/>
    </source>
</evidence>
<feature type="transmembrane region" description="Helical" evidence="7">
    <location>
        <begin position="61"/>
        <end position="83"/>
    </location>
</feature>
<evidence type="ECO:0000256" key="5">
    <source>
        <dbReference type="ARBA" id="ARBA00022989"/>
    </source>
</evidence>
<sequence>MDLADGATGRSFPNMRLLWSYIAPHRRVLFTGLGLGLLVTASSLATPLVTKRLLDSFGVPGATTSAIVVLVALLAVGVVVGLAQRLLLGTMAERVVLNARSSMVHRYFGATIGSVTSRPTGEMLTRVTSDTVLLREASSWALVEIVNGIIAIVGVIALMAFLDLPLLGTALAGIILIAVAAGTLMPAVARAQKDAQAAMGRLGAMLEGALRAVRTVKASRAEEREGNRIVEEAKTSAGFGIRAVKLEAWAWTITGTGVQLTIIAVLGFGAYRVNAGALEVSSLVAFLLYSFQLVAPVSQVTLYVSQLQRGIAAAARIREVQELELESSPPAELLELPARIPASSPALTLRAVTAGYGGDEPAVRAIDISIPSRGHTAVVGPSGAGKTTLFSLVLRFLEPEDGELSLGGIQYARLSNSQIRGNIGYVEQATPTLPGTIADNLRLTHPDASDAELFSALDRVRMTEKIDHLPLGLETELRDSAVSGGERQRIALARAIVRPPNVLLLDEATAQVDGRTEAAIHDAIRELSREGAVVTIAHRLSTVIDADTIFVLERGRVRAQGTHSELLETDDLYRELVAALRIAV</sequence>
<dbReference type="RefSeq" id="WP_229745918.1">
    <property type="nucleotide sequence ID" value="NZ_BMCU01000002.1"/>
</dbReference>
<dbReference type="Pfam" id="PF00664">
    <property type="entry name" value="ABC_membrane"/>
    <property type="match status" value="1"/>
</dbReference>
<dbReference type="InterPro" id="IPR003593">
    <property type="entry name" value="AAA+_ATPase"/>
</dbReference>
<keyword evidence="2 7" id="KW-0812">Transmembrane</keyword>
<comment type="subcellular location">
    <subcellularLocation>
        <location evidence="1">Cell membrane</location>
        <topology evidence="1">Multi-pass membrane protein</topology>
    </subcellularLocation>
</comment>
<dbReference type="PANTHER" id="PTHR43394:SF1">
    <property type="entry name" value="ATP-BINDING CASSETTE SUB-FAMILY B MEMBER 10, MITOCHONDRIAL"/>
    <property type="match status" value="1"/>
</dbReference>
<keyword evidence="6 7" id="KW-0472">Membrane</keyword>
<dbReference type="GO" id="GO:0005886">
    <property type="term" value="C:plasma membrane"/>
    <property type="evidence" value="ECO:0007669"/>
    <property type="project" value="UniProtKB-SubCell"/>
</dbReference>
<dbReference type="InterPro" id="IPR027417">
    <property type="entry name" value="P-loop_NTPase"/>
</dbReference>
<dbReference type="GO" id="GO:0016887">
    <property type="term" value="F:ATP hydrolysis activity"/>
    <property type="evidence" value="ECO:0007669"/>
    <property type="project" value="InterPro"/>
</dbReference>
<evidence type="ECO:0000259" key="8">
    <source>
        <dbReference type="PROSITE" id="PS50893"/>
    </source>
</evidence>
<dbReference type="EMBL" id="BMCU01000002">
    <property type="protein sequence ID" value="GGG05677.1"/>
    <property type="molecule type" value="Genomic_DNA"/>
</dbReference>
<dbReference type="Gene3D" id="3.40.50.300">
    <property type="entry name" value="P-loop containing nucleotide triphosphate hydrolases"/>
    <property type="match status" value="1"/>
</dbReference>
<dbReference type="PROSITE" id="PS00211">
    <property type="entry name" value="ABC_TRANSPORTER_1"/>
    <property type="match status" value="1"/>
</dbReference>
<dbReference type="GO" id="GO:0005524">
    <property type="term" value="F:ATP binding"/>
    <property type="evidence" value="ECO:0007669"/>
    <property type="project" value="UniProtKB-KW"/>
</dbReference>
<evidence type="ECO:0000256" key="1">
    <source>
        <dbReference type="ARBA" id="ARBA00004651"/>
    </source>
</evidence>
<evidence type="ECO:0000313" key="10">
    <source>
        <dbReference type="EMBL" id="GGG05677.1"/>
    </source>
</evidence>
<keyword evidence="4 10" id="KW-0067">ATP-binding</keyword>
<dbReference type="InterPro" id="IPR039421">
    <property type="entry name" value="Type_1_exporter"/>
</dbReference>
<proteinExistence type="predicted"/>
<keyword evidence="5 7" id="KW-1133">Transmembrane helix</keyword>
<evidence type="ECO:0000256" key="6">
    <source>
        <dbReference type="ARBA" id="ARBA00023136"/>
    </source>
</evidence>
<dbReference type="SUPFAM" id="SSF90123">
    <property type="entry name" value="ABC transporter transmembrane region"/>
    <property type="match status" value="1"/>
</dbReference>
<protein>
    <submittedName>
        <fullName evidence="10">ABC transporter ATP-binding protein</fullName>
    </submittedName>
</protein>
<dbReference type="GO" id="GO:0015421">
    <property type="term" value="F:ABC-type oligopeptide transporter activity"/>
    <property type="evidence" value="ECO:0007669"/>
    <property type="project" value="TreeGrafter"/>
</dbReference>
<dbReference type="InterPro" id="IPR036640">
    <property type="entry name" value="ABC1_TM_sf"/>
</dbReference>
<feature type="transmembrane region" description="Helical" evidence="7">
    <location>
        <begin position="141"/>
        <end position="162"/>
    </location>
</feature>
<keyword evidence="11" id="KW-1185">Reference proteome</keyword>
<dbReference type="Pfam" id="PF00005">
    <property type="entry name" value="ABC_tran"/>
    <property type="match status" value="1"/>
</dbReference>
<comment type="caution">
    <text evidence="10">The sequence shown here is derived from an EMBL/GenBank/DDBJ whole genome shotgun (WGS) entry which is preliminary data.</text>
</comment>
<dbReference type="Gene3D" id="1.20.1560.10">
    <property type="entry name" value="ABC transporter type 1, transmembrane domain"/>
    <property type="match status" value="1"/>
</dbReference>
<dbReference type="PANTHER" id="PTHR43394">
    <property type="entry name" value="ATP-DEPENDENT PERMEASE MDL1, MITOCHONDRIAL"/>
    <property type="match status" value="1"/>
</dbReference>
<name>A0A917D094_9NOCA</name>
<feature type="transmembrane region" description="Helical" evidence="7">
    <location>
        <begin position="168"/>
        <end position="189"/>
    </location>
</feature>
<dbReference type="Proteomes" id="UP000654257">
    <property type="component" value="Unassembled WGS sequence"/>
</dbReference>
<dbReference type="AlphaFoldDB" id="A0A917D094"/>
<dbReference type="PROSITE" id="PS50929">
    <property type="entry name" value="ABC_TM1F"/>
    <property type="match status" value="1"/>
</dbReference>
<evidence type="ECO:0000256" key="4">
    <source>
        <dbReference type="ARBA" id="ARBA00022840"/>
    </source>
</evidence>
<reference evidence="10" key="2">
    <citation type="submission" date="2020-09" db="EMBL/GenBank/DDBJ databases">
        <authorList>
            <person name="Sun Q."/>
            <person name="Sedlacek I."/>
        </authorList>
    </citation>
    <scope>NUCLEOTIDE SEQUENCE</scope>
    <source>
        <strain evidence="10">CCM 7905</strain>
    </source>
</reference>
<evidence type="ECO:0000256" key="2">
    <source>
        <dbReference type="ARBA" id="ARBA00022692"/>
    </source>
</evidence>
<dbReference type="CDD" id="cd18551">
    <property type="entry name" value="ABC_6TM_LmrA_like"/>
    <property type="match status" value="1"/>
</dbReference>
<evidence type="ECO:0000259" key="9">
    <source>
        <dbReference type="PROSITE" id="PS50929"/>
    </source>
</evidence>
<dbReference type="SUPFAM" id="SSF52540">
    <property type="entry name" value="P-loop containing nucleoside triphosphate hydrolases"/>
    <property type="match status" value="1"/>
</dbReference>
<gene>
    <name evidence="10" type="ORF">GCM10007304_19770</name>
</gene>
<evidence type="ECO:0000313" key="11">
    <source>
        <dbReference type="Proteomes" id="UP000654257"/>
    </source>
</evidence>
<dbReference type="SMART" id="SM00382">
    <property type="entry name" value="AAA"/>
    <property type="match status" value="1"/>
</dbReference>
<keyword evidence="3" id="KW-0547">Nucleotide-binding</keyword>
<feature type="domain" description="ABC transmembrane type-1" evidence="9">
    <location>
        <begin position="30"/>
        <end position="309"/>
    </location>
</feature>
<feature type="transmembrane region" description="Helical" evidence="7">
    <location>
        <begin position="248"/>
        <end position="271"/>
    </location>
</feature>